<gene>
    <name evidence="2" type="ORF">SAMN05444358_10361</name>
</gene>
<dbReference type="EMBL" id="FNNP01000003">
    <property type="protein sequence ID" value="SDX11305.1"/>
    <property type="molecule type" value="Genomic_DNA"/>
</dbReference>
<evidence type="ECO:0000259" key="1">
    <source>
        <dbReference type="Pfam" id="PF08818"/>
    </source>
</evidence>
<dbReference type="InterPro" id="IPR014922">
    <property type="entry name" value="YdhG-like"/>
</dbReference>
<organism evidence="2 3">
    <name type="scientific">Ruegeria halocynthiae</name>
    <dbReference type="NCBI Taxonomy" id="985054"/>
    <lineage>
        <taxon>Bacteria</taxon>
        <taxon>Pseudomonadati</taxon>
        <taxon>Pseudomonadota</taxon>
        <taxon>Alphaproteobacteria</taxon>
        <taxon>Rhodobacterales</taxon>
        <taxon>Roseobacteraceae</taxon>
        <taxon>Ruegeria</taxon>
    </lineage>
</organism>
<accession>A0A1H2Z1V6</accession>
<keyword evidence="3" id="KW-1185">Reference proteome</keyword>
<proteinExistence type="predicted"/>
<evidence type="ECO:0000313" key="3">
    <source>
        <dbReference type="Proteomes" id="UP000183400"/>
    </source>
</evidence>
<dbReference type="OrthoDB" id="5951444at2"/>
<sequence length="144" mass="15917">MARSENKTVPTGHSVPAFLAGVLPARKAEEAQVLEKLFRETTGFVPVMWGPSIIGYGRYHYRYASGREGDFLATGFSPRKAAHSIYIMPGYADFGDILSRLGKHKLGKSCLYVNKLPDIDLDVLSELIKAGLEHLDNLWPVEPA</sequence>
<dbReference type="RefSeq" id="WP_074736872.1">
    <property type="nucleotide sequence ID" value="NZ_FNNP01000003.1"/>
</dbReference>
<reference evidence="3" key="1">
    <citation type="submission" date="2016-10" db="EMBL/GenBank/DDBJ databases">
        <authorList>
            <person name="Varghese N."/>
            <person name="Submissions S."/>
        </authorList>
    </citation>
    <scope>NUCLEOTIDE SEQUENCE [LARGE SCALE GENOMIC DNA]</scope>
    <source>
        <strain evidence="3">DSM 27839</strain>
    </source>
</reference>
<evidence type="ECO:0000313" key="2">
    <source>
        <dbReference type="EMBL" id="SDX11305.1"/>
    </source>
</evidence>
<dbReference type="AlphaFoldDB" id="A0A1H2Z1V6"/>
<dbReference type="STRING" id="985054.SAMN05444358_10361"/>
<dbReference type="Pfam" id="PF08818">
    <property type="entry name" value="DUF1801"/>
    <property type="match status" value="1"/>
</dbReference>
<protein>
    <recommendedName>
        <fullName evidence="1">YdhG-like domain-containing protein</fullName>
    </recommendedName>
</protein>
<name>A0A1H2Z1V6_9RHOB</name>
<feature type="domain" description="YdhG-like" evidence="1">
    <location>
        <begin position="28"/>
        <end position="130"/>
    </location>
</feature>
<dbReference type="Proteomes" id="UP000183400">
    <property type="component" value="Unassembled WGS sequence"/>
</dbReference>